<feature type="transmembrane region" description="Helical" evidence="6">
    <location>
        <begin position="120"/>
        <end position="143"/>
    </location>
</feature>
<dbReference type="AlphaFoldDB" id="A0A2A9EAH8"/>
<dbReference type="RefSeq" id="WP_098457182.1">
    <property type="nucleotide sequence ID" value="NZ_PDJH01000001.1"/>
</dbReference>
<gene>
    <name evidence="8" type="ORF">ATL41_0649</name>
</gene>
<dbReference type="OrthoDB" id="9786643at2"/>
<keyword evidence="2 6" id="KW-0812">Transmembrane</keyword>
<evidence type="ECO:0000256" key="2">
    <source>
        <dbReference type="ARBA" id="ARBA00022692"/>
    </source>
</evidence>
<feature type="transmembrane region" description="Helical" evidence="6">
    <location>
        <begin position="251"/>
        <end position="272"/>
    </location>
</feature>
<feature type="transmembrane region" description="Helical" evidence="6">
    <location>
        <begin position="155"/>
        <end position="180"/>
    </location>
</feature>
<keyword evidence="9" id="KW-1185">Reference proteome</keyword>
<name>A0A2A9EAH8_9MICO</name>
<feature type="transmembrane region" description="Helical" evidence="6">
    <location>
        <begin position="42"/>
        <end position="60"/>
    </location>
</feature>
<dbReference type="InterPro" id="IPR000412">
    <property type="entry name" value="ABC_2_transport"/>
</dbReference>
<dbReference type="GO" id="GO:0043190">
    <property type="term" value="C:ATP-binding cassette (ABC) transporter complex"/>
    <property type="evidence" value="ECO:0007669"/>
    <property type="project" value="InterPro"/>
</dbReference>
<evidence type="ECO:0000313" key="8">
    <source>
        <dbReference type="EMBL" id="PFG35948.1"/>
    </source>
</evidence>
<feature type="transmembrane region" description="Helical" evidence="6">
    <location>
        <begin position="72"/>
        <end position="99"/>
    </location>
</feature>
<dbReference type="PANTHER" id="PTHR43229">
    <property type="entry name" value="NODULATION PROTEIN J"/>
    <property type="match status" value="1"/>
</dbReference>
<keyword evidence="3 6" id="KW-1133">Transmembrane helix</keyword>
<comment type="caution">
    <text evidence="8">The sequence shown here is derived from an EMBL/GenBank/DDBJ whole genome shotgun (WGS) entry which is preliminary data.</text>
</comment>
<evidence type="ECO:0000313" key="9">
    <source>
        <dbReference type="Proteomes" id="UP000221394"/>
    </source>
</evidence>
<feature type="transmembrane region" description="Helical" evidence="6">
    <location>
        <begin position="187"/>
        <end position="204"/>
    </location>
</feature>
<dbReference type="PIRSF" id="PIRSF006648">
    <property type="entry name" value="DrrB"/>
    <property type="match status" value="1"/>
</dbReference>
<dbReference type="InterPro" id="IPR051784">
    <property type="entry name" value="Nod_factor_ABC_transporter"/>
</dbReference>
<protein>
    <submittedName>
        <fullName evidence="8">ABC-2 type transport system permease protein</fullName>
    </submittedName>
</protein>
<evidence type="ECO:0000256" key="1">
    <source>
        <dbReference type="ARBA" id="ARBA00004141"/>
    </source>
</evidence>
<organism evidence="8 9">
    <name type="scientific">Flavimobilis soli</name>
    <dbReference type="NCBI Taxonomy" id="442709"/>
    <lineage>
        <taxon>Bacteria</taxon>
        <taxon>Bacillati</taxon>
        <taxon>Actinomycetota</taxon>
        <taxon>Actinomycetes</taxon>
        <taxon>Micrococcales</taxon>
        <taxon>Jonesiaceae</taxon>
        <taxon>Flavimobilis</taxon>
    </lineage>
</organism>
<sequence length="281" mass="30291">MSTDQDLARVPSPEALPSGGRLRRLAAQVTSEVTRYRRLPEYFIGVVVLPVILFAMFGLPNAGTTLPGGTTVVALLFVSFSCYGVVSQSLFSFGAELAAEREAGWLRRLRATPMPMSVYFAGKLAVNLVFTLLIAVATALLASLAGDADFDPARLAATVGVLLLGTVVFSPMGAAIAYWARPRAASTIVNLVFLPLSFLSGFFFPPSQLPDVLQGVAPWLPTFHFGQLAWRAMAPADDVRRFGAELSGSTWLHVAVVLVWGLVCTAVTVQGYRRELQRERS</sequence>
<dbReference type="GO" id="GO:0140359">
    <property type="term" value="F:ABC-type transporter activity"/>
    <property type="evidence" value="ECO:0007669"/>
    <property type="project" value="InterPro"/>
</dbReference>
<dbReference type="EMBL" id="PDJH01000001">
    <property type="protein sequence ID" value="PFG35948.1"/>
    <property type="molecule type" value="Genomic_DNA"/>
</dbReference>
<keyword evidence="4 6" id="KW-0472">Membrane</keyword>
<evidence type="ECO:0000256" key="6">
    <source>
        <dbReference type="SAM" id="Phobius"/>
    </source>
</evidence>
<evidence type="ECO:0000259" key="7">
    <source>
        <dbReference type="Pfam" id="PF01061"/>
    </source>
</evidence>
<dbReference type="GO" id="GO:0046677">
    <property type="term" value="P:response to antibiotic"/>
    <property type="evidence" value="ECO:0007669"/>
    <property type="project" value="UniProtKB-KW"/>
</dbReference>
<accession>A0A2A9EAH8</accession>
<comment type="subcellular location">
    <subcellularLocation>
        <location evidence="1">Membrane</location>
        <topology evidence="1">Multi-pass membrane protein</topology>
    </subcellularLocation>
</comment>
<reference evidence="8 9" key="1">
    <citation type="submission" date="2017-10" db="EMBL/GenBank/DDBJ databases">
        <title>Sequencing the genomes of 1000 actinobacteria strains.</title>
        <authorList>
            <person name="Klenk H.-P."/>
        </authorList>
    </citation>
    <scope>NUCLEOTIDE SEQUENCE [LARGE SCALE GENOMIC DNA]</scope>
    <source>
        <strain evidence="8 9">DSM 21574</strain>
    </source>
</reference>
<keyword evidence="5" id="KW-0046">Antibiotic resistance</keyword>
<dbReference type="PANTHER" id="PTHR43229:SF2">
    <property type="entry name" value="NODULATION PROTEIN J"/>
    <property type="match status" value="1"/>
</dbReference>
<evidence type="ECO:0000256" key="5">
    <source>
        <dbReference type="ARBA" id="ARBA00023251"/>
    </source>
</evidence>
<dbReference type="Proteomes" id="UP000221394">
    <property type="component" value="Unassembled WGS sequence"/>
</dbReference>
<evidence type="ECO:0000256" key="4">
    <source>
        <dbReference type="ARBA" id="ARBA00023136"/>
    </source>
</evidence>
<evidence type="ECO:0000256" key="3">
    <source>
        <dbReference type="ARBA" id="ARBA00022989"/>
    </source>
</evidence>
<dbReference type="InterPro" id="IPR013525">
    <property type="entry name" value="ABC2_TM"/>
</dbReference>
<feature type="domain" description="ABC-2 type transporter transmembrane" evidence="7">
    <location>
        <begin position="30"/>
        <end position="225"/>
    </location>
</feature>
<dbReference type="Pfam" id="PF01061">
    <property type="entry name" value="ABC2_membrane"/>
    <property type="match status" value="1"/>
</dbReference>
<proteinExistence type="predicted"/>